<keyword evidence="3" id="KW-0813">Transport</keyword>
<dbReference type="PANTHER" id="PTHR15336">
    <property type="entry name" value="UBIQUINOL-CYTOCHROME C REDUCTASE COMPLEX 7.8 KDA PROTEIN"/>
    <property type="match status" value="1"/>
</dbReference>
<dbReference type="SUPFAM" id="SSF81531">
    <property type="entry name" value="Non-heme 11 kDa protein of cytochrome bc1 complex (Ubiquinol-cytochrome c reductase)"/>
    <property type="match status" value="1"/>
</dbReference>
<dbReference type="InterPro" id="IPR036811">
    <property type="entry name" value="Ubol_cytC_Rdtase_hinge_dom_sf"/>
</dbReference>
<organism evidence="11 12">
    <name type="scientific">Phanerochaete sordida</name>
    <dbReference type="NCBI Taxonomy" id="48140"/>
    <lineage>
        <taxon>Eukaryota</taxon>
        <taxon>Fungi</taxon>
        <taxon>Dikarya</taxon>
        <taxon>Basidiomycota</taxon>
        <taxon>Agaricomycotina</taxon>
        <taxon>Agaricomycetes</taxon>
        <taxon>Polyporales</taxon>
        <taxon>Phanerochaetaceae</taxon>
        <taxon>Phanerochaete</taxon>
    </lineage>
</organism>
<evidence type="ECO:0000256" key="2">
    <source>
        <dbReference type="ARBA" id="ARBA00006498"/>
    </source>
</evidence>
<dbReference type="GO" id="GO:0005743">
    <property type="term" value="C:mitochondrial inner membrane"/>
    <property type="evidence" value="ECO:0007669"/>
    <property type="project" value="UniProtKB-SubCell"/>
</dbReference>
<dbReference type="AlphaFoldDB" id="A0A9P3LKT4"/>
<dbReference type="OrthoDB" id="405848at2759"/>
<dbReference type="EMBL" id="BPQB01000092">
    <property type="protein sequence ID" value="GJE98680.1"/>
    <property type="molecule type" value="Genomic_DNA"/>
</dbReference>
<accession>A0A9P3LKT4</accession>
<evidence type="ECO:0000256" key="6">
    <source>
        <dbReference type="ARBA" id="ARBA00022982"/>
    </source>
</evidence>
<keyword evidence="7" id="KW-0496">Mitochondrion</keyword>
<dbReference type="PANTHER" id="PTHR15336:SF0">
    <property type="entry name" value="CYTOCHROME B-C1 COMPLEX SUBUNIT 6, MITOCHONDRIAL"/>
    <property type="match status" value="1"/>
</dbReference>
<evidence type="ECO:0000256" key="4">
    <source>
        <dbReference type="ARBA" id="ARBA00022660"/>
    </source>
</evidence>
<comment type="subcellular location">
    <subcellularLocation>
        <location evidence="1">Mitochondrion inner membrane</location>
        <topology evidence="1">Peripheral membrane protein</topology>
        <orientation evidence="1">Intermembrane side</orientation>
    </subcellularLocation>
</comment>
<feature type="domain" description="Ubiquinol-cytochrome C reductase hinge" evidence="10">
    <location>
        <begin position="53"/>
        <end position="126"/>
    </location>
</feature>
<sequence length="126" mass="14108">MSLSSFFSSFLPTVYADAPEEKEEKKQEETPAEEPAEEEPAAEEEEEEEEPEDILPALREECAQSSKCIAATKHFQKCEERVNAGQGFHGENCIEEFLSFLLAVLADHMAHCVDNCVAPKLFAKLK</sequence>
<keyword evidence="6" id="KW-0249">Electron transport</keyword>
<evidence type="ECO:0000313" key="12">
    <source>
        <dbReference type="Proteomes" id="UP000703269"/>
    </source>
</evidence>
<dbReference type="InterPro" id="IPR023184">
    <property type="entry name" value="Ubol_cytC_Rdtase_hinge_dom"/>
</dbReference>
<evidence type="ECO:0000256" key="5">
    <source>
        <dbReference type="ARBA" id="ARBA00022792"/>
    </source>
</evidence>
<feature type="compositionally biased region" description="Acidic residues" evidence="9">
    <location>
        <begin position="30"/>
        <end position="53"/>
    </location>
</feature>
<comment type="similarity">
    <text evidence="2">Belongs to the UQCRH/QCR6 family.</text>
</comment>
<evidence type="ECO:0000256" key="1">
    <source>
        <dbReference type="ARBA" id="ARBA00004137"/>
    </source>
</evidence>
<protein>
    <submittedName>
        <fullName evidence="11">Ubiquinol-cytochrome C reductase hinge domain-containing protein</fullName>
    </submittedName>
</protein>
<reference evidence="11 12" key="1">
    <citation type="submission" date="2021-08" db="EMBL/GenBank/DDBJ databases">
        <title>Draft Genome Sequence of Phanerochaete sordida strain YK-624.</title>
        <authorList>
            <person name="Mori T."/>
            <person name="Dohra H."/>
            <person name="Suzuki T."/>
            <person name="Kawagishi H."/>
            <person name="Hirai H."/>
        </authorList>
    </citation>
    <scope>NUCLEOTIDE SEQUENCE [LARGE SCALE GENOMIC DNA]</scope>
    <source>
        <strain evidence="11 12">YK-624</strain>
    </source>
</reference>
<feature type="region of interest" description="Disordered" evidence="9">
    <location>
        <begin position="14"/>
        <end position="55"/>
    </location>
</feature>
<dbReference type="Gene3D" id="1.10.287.20">
    <property type="entry name" value="Ubiquinol-cytochrome C reductase hinge domain"/>
    <property type="match status" value="1"/>
</dbReference>
<keyword evidence="12" id="KW-1185">Reference proteome</keyword>
<dbReference type="Proteomes" id="UP000703269">
    <property type="component" value="Unassembled WGS sequence"/>
</dbReference>
<dbReference type="GO" id="GO:0006122">
    <property type="term" value="P:mitochondrial electron transport, ubiquinol to cytochrome c"/>
    <property type="evidence" value="ECO:0007669"/>
    <property type="project" value="InterPro"/>
</dbReference>
<keyword evidence="5" id="KW-0999">Mitochondrion inner membrane</keyword>
<proteinExistence type="inferred from homology"/>
<evidence type="ECO:0000256" key="9">
    <source>
        <dbReference type="SAM" id="MobiDB-lite"/>
    </source>
</evidence>
<evidence type="ECO:0000256" key="3">
    <source>
        <dbReference type="ARBA" id="ARBA00022448"/>
    </source>
</evidence>
<dbReference type="Pfam" id="PF02320">
    <property type="entry name" value="UCR_hinge"/>
    <property type="match status" value="1"/>
</dbReference>
<gene>
    <name evidence="11" type="ORF">PsYK624_149150</name>
</gene>
<evidence type="ECO:0000256" key="7">
    <source>
        <dbReference type="ARBA" id="ARBA00023128"/>
    </source>
</evidence>
<name>A0A9P3LKT4_9APHY</name>
<keyword evidence="8" id="KW-0472">Membrane</keyword>
<evidence type="ECO:0000313" key="11">
    <source>
        <dbReference type="EMBL" id="GJE98680.1"/>
    </source>
</evidence>
<evidence type="ECO:0000256" key="8">
    <source>
        <dbReference type="ARBA" id="ARBA00023136"/>
    </source>
</evidence>
<comment type="caution">
    <text evidence="11">The sequence shown here is derived from an EMBL/GenBank/DDBJ whole genome shotgun (WGS) entry which is preliminary data.</text>
</comment>
<dbReference type="InterPro" id="IPR003422">
    <property type="entry name" value="Cyt_b-c1_6"/>
</dbReference>
<evidence type="ECO:0000259" key="10">
    <source>
        <dbReference type="Pfam" id="PF02320"/>
    </source>
</evidence>
<keyword evidence="4" id="KW-0679">Respiratory chain</keyword>